<sequence length="351" mass="38222">MTGFVLRLARESIPRTQAALAEALGVDTETVQGWESGRRPLANMRAGALLELRRQLPALGADAVMVGWLDAAMDADRILAAGLQPDGGRPHPLAGWVHTRETAHMLAWALTGTTPPALAGCLSRPRRGPVAAAPQLAPVDRQVFFDHLRAVTEHAAAQGPGGVLLHRQALYLASYDLSPDAAAWTAHALHGHRDVLARRGWSPHWAAARSTATALARLGDPQPLYDFIDRALDGDDTAEAANLNYWALWLGALSVPQSDDAFMCDRALTGWDPVTLLRGLARGLHRAPGYVDLYVHSLWALLTAFGWLPQATGQLAQPLRERTAQLLDEAELSDRSRRELARVHYVLDHNR</sequence>
<keyword evidence="3" id="KW-1185">Reference proteome</keyword>
<dbReference type="SUPFAM" id="SSF47413">
    <property type="entry name" value="lambda repressor-like DNA-binding domains"/>
    <property type="match status" value="1"/>
</dbReference>
<dbReference type="RefSeq" id="WP_331789003.1">
    <property type="nucleotide sequence ID" value="NZ_JAVFKM010000020.1"/>
</dbReference>
<protein>
    <submittedName>
        <fullName evidence="2">Helix-turn-helix transcriptional regulator</fullName>
    </submittedName>
</protein>
<dbReference type="Gene3D" id="1.10.260.40">
    <property type="entry name" value="lambda repressor-like DNA-binding domains"/>
    <property type="match status" value="1"/>
</dbReference>
<reference evidence="2 3" key="1">
    <citation type="submission" date="2023-08" db="EMBL/GenBank/DDBJ databases">
        <authorList>
            <person name="Sharma P."/>
            <person name="Verma V."/>
            <person name="Mohan M.K."/>
            <person name="Dubey A.K."/>
        </authorList>
    </citation>
    <scope>NUCLEOTIDE SEQUENCE [LARGE SCALE GENOMIC DNA]</scope>
    <source>
        <strain evidence="2 3">ADP4</strain>
    </source>
</reference>
<comment type="caution">
    <text evidence="2">The sequence shown here is derived from an EMBL/GenBank/DDBJ whole genome shotgun (WGS) entry which is preliminary data.</text>
</comment>
<dbReference type="PROSITE" id="PS50943">
    <property type="entry name" value="HTH_CROC1"/>
    <property type="match status" value="1"/>
</dbReference>
<name>A0ABU7X1L7_9ACTN</name>
<feature type="domain" description="HTH cro/C1-type" evidence="1">
    <location>
        <begin position="6"/>
        <end position="39"/>
    </location>
</feature>
<proteinExistence type="predicted"/>
<dbReference type="EMBL" id="JAVFKM010000020">
    <property type="protein sequence ID" value="MEF3117633.1"/>
    <property type="molecule type" value="Genomic_DNA"/>
</dbReference>
<evidence type="ECO:0000313" key="2">
    <source>
        <dbReference type="EMBL" id="MEF3117633.1"/>
    </source>
</evidence>
<gene>
    <name evidence="2" type="ORF">RB636_31130</name>
</gene>
<dbReference type="CDD" id="cd00093">
    <property type="entry name" value="HTH_XRE"/>
    <property type="match status" value="1"/>
</dbReference>
<evidence type="ECO:0000259" key="1">
    <source>
        <dbReference type="PROSITE" id="PS50943"/>
    </source>
</evidence>
<dbReference type="InterPro" id="IPR001387">
    <property type="entry name" value="Cro/C1-type_HTH"/>
</dbReference>
<dbReference type="Proteomes" id="UP001348265">
    <property type="component" value="Unassembled WGS sequence"/>
</dbReference>
<dbReference type="InterPro" id="IPR010982">
    <property type="entry name" value="Lambda_DNA-bd_dom_sf"/>
</dbReference>
<evidence type="ECO:0000313" key="3">
    <source>
        <dbReference type="Proteomes" id="UP001348265"/>
    </source>
</evidence>
<organism evidence="2 3">
    <name type="scientific">Streptomyces chrestomyceticus</name>
    <dbReference type="NCBI Taxonomy" id="68185"/>
    <lineage>
        <taxon>Bacteria</taxon>
        <taxon>Bacillati</taxon>
        <taxon>Actinomycetota</taxon>
        <taxon>Actinomycetes</taxon>
        <taxon>Kitasatosporales</taxon>
        <taxon>Streptomycetaceae</taxon>
        <taxon>Streptomyces</taxon>
    </lineage>
</organism>
<accession>A0ABU7X1L7</accession>